<dbReference type="SMART" id="SM00387">
    <property type="entry name" value="HATPase_c"/>
    <property type="match status" value="1"/>
</dbReference>
<keyword evidence="6" id="KW-0004">4Fe-4S</keyword>
<dbReference type="Gene3D" id="3.30.565.10">
    <property type="entry name" value="Histidine kinase-like ATPase, C-terminal domain"/>
    <property type="match status" value="1"/>
</dbReference>
<dbReference type="Pfam" id="PF07730">
    <property type="entry name" value="HisKA_3"/>
    <property type="match status" value="1"/>
</dbReference>
<evidence type="ECO:0000256" key="17">
    <source>
        <dbReference type="SAM" id="MobiDB-lite"/>
    </source>
</evidence>
<dbReference type="PANTHER" id="PTHR24421">
    <property type="entry name" value="NITRATE/NITRITE SENSOR PROTEIN NARX-RELATED"/>
    <property type="match status" value="1"/>
</dbReference>
<feature type="domain" description="Histidine kinase" evidence="19">
    <location>
        <begin position="229"/>
        <end position="417"/>
    </location>
</feature>
<evidence type="ECO:0000313" key="21">
    <source>
        <dbReference type="Proteomes" id="UP001589532"/>
    </source>
</evidence>
<protein>
    <recommendedName>
        <fullName evidence="5">Oxygen sensor histidine kinase NreB</fullName>
        <ecNumber evidence="4">2.7.13.3</ecNumber>
    </recommendedName>
    <alternativeName>
        <fullName evidence="15">Nitrogen regulation protein B</fullName>
    </alternativeName>
</protein>
<gene>
    <name evidence="20" type="ORF">ACFFSA_10680</name>
</gene>
<dbReference type="InterPro" id="IPR036890">
    <property type="entry name" value="HATPase_C_sf"/>
</dbReference>
<evidence type="ECO:0000256" key="15">
    <source>
        <dbReference type="ARBA" id="ARBA00030800"/>
    </source>
</evidence>
<feature type="transmembrane region" description="Helical" evidence="18">
    <location>
        <begin position="60"/>
        <end position="88"/>
    </location>
</feature>
<dbReference type="InterPro" id="IPR003594">
    <property type="entry name" value="HATPase_dom"/>
</dbReference>
<evidence type="ECO:0000256" key="10">
    <source>
        <dbReference type="ARBA" id="ARBA00022777"/>
    </source>
</evidence>
<dbReference type="Proteomes" id="UP001589532">
    <property type="component" value="Unassembled WGS sequence"/>
</dbReference>
<feature type="transmembrane region" description="Helical" evidence="18">
    <location>
        <begin position="100"/>
        <end position="126"/>
    </location>
</feature>
<evidence type="ECO:0000256" key="8">
    <source>
        <dbReference type="ARBA" id="ARBA00022679"/>
    </source>
</evidence>
<evidence type="ECO:0000256" key="18">
    <source>
        <dbReference type="SAM" id="Phobius"/>
    </source>
</evidence>
<feature type="transmembrane region" description="Helical" evidence="18">
    <location>
        <begin position="164"/>
        <end position="183"/>
    </location>
</feature>
<evidence type="ECO:0000256" key="6">
    <source>
        <dbReference type="ARBA" id="ARBA00022485"/>
    </source>
</evidence>
<keyword evidence="16" id="KW-0175">Coiled coil</keyword>
<comment type="catalytic activity">
    <reaction evidence="1">
        <text>ATP + protein L-histidine = ADP + protein N-phospho-L-histidine.</text>
        <dbReference type="EC" id="2.7.13.3"/>
    </reaction>
</comment>
<dbReference type="InterPro" id="IPR011712">
    <property type="entry name" value="Sig_transdc_His_kin_sub3_dim/P"/>
</dbReference>
<evidence type="ECO:0000256" key="5">
    <source>
        <dbReference type="ARBA" id="ARBA00017322"/>
    </source>
</evidence>
<dbReference type="SUPFAM" id="SSF55874">
    <property type="entry name" value="ATPase domain of HSP90 chaperone/DNA topoisomerase II/histidine kinase"/>
    <property type="match status" value="1"/>
</dbReference>
<dbReference type="EC" id="2.7.13.3" evidence="4"/>
<evidence type="ECO:0000256" key="16">
    <source>
        <dbReference type="SAM" id="Coils"/>
    </source>
</evidence>
<comment type="caution">
    <text evidence="20">The sequence shown here is derived from an EMBL/GenBank/DDBJ whole genome shotgun (WGS) entry which is preliminary data.</text>
</comment>
<name>A0ABV5RXL5_9ACTN</name>
<evidence type="ECO:0000256" key="12">
    <source>
        <dbReference type="ARBA" id="ARBA00023012"/>
    </source>
</evidence>
<comment type="function">
    <text evidence="14">Member of the two-component regulatory system NreB/NreC involved in the control of dissimilatory nitrate/nitrite reduction in response to oxygen. NreB functions as a direct oxygen sensor histidine kinase which is autophosphorylated, in the absence of oxygen, probably at the conserved histidine residue, and transfers its phosphate group probably to a conserved aspartate residue of NreC. NreB/NreC activates the expression of the nitrate (narGHJI) and nitrite (nir) reductase operons, as well as the putative nitrate transporter gene narT.</text>
</comment>
<evidence type="ECO:0000256" key="7">
    <source>
        <dbReference type="ARBA" id="ARBA00022490"/>
    </source>
</evidence>
<feature type="transmembrane region" description="Helical" evidence="18">
    <location>
        <begin position="132"/>
        <end position="152"/>
    </location>
</feature>
<comment type="cofactor">
    <cofactor evidence="2">
        <name>[4Fe-4S] cluster</name>
        <dbReference type="ChEBI" id="CHEBI:49883"/>
    </cofactor>
</comment>
<evidence type="ECO:0000256" key="1">
    <source>
        <dbReference type="ARBA" id="ARBA00000085"/>
    </source>
</evidence>
<evidence type="ECO:0000256" key="4">
    <source>
        <dbReference type="ARBA" id="ARBA00012438"/>
    </source>
</evidence>
<keyword evidence="18" id="KW-0472">Membrane</keyword>
<proteinExistence type="predicted"/>
<dbReference type="CDD" id="cd16917">
    <property type="entry name" value="HATPase_UhpB-NarQ-NarX-like"/>
    <property type="match status" value="1"/>
</dbReference>
<feature type="region of interest" description="Disordered" evidence="17">
    <location>
        <begin position="416"/>
        <end position="453"/>
    </location>
</feature>
<keyword evidence="21" id="KW-1185">Reference proteome</keyword>
<keyword evidence="10 20" id="KW-0418">Kinase</keyword>
<dbReference type="PRINTS" id="PR00344">
    <property type="entry name" value="BCTRLSENSOR"/>
</dbReference>
<dbReference type="InterPro" id="IPR005467">
    <property type="entry name" value="His_kinase_dom"/>
</dbReference>
<dbReference type="Gene3D" id="1.20.5.1930">
    <property type="match status" value="1"/>
</dbReference>
<evidence type="ECO:0000256" key="13">
    <source>
        <dbReference type="ARBA" id="ARBA00023014"/>
    </source>
</evidence>
<organism evidence="20 21">
    <name type="scientific">Nonomuraea helvata</name>
    <dbReference type="NCBI Taxonomy" id="37484"/>
    <lineage>
        <taxon>Bacteria</taxon>
        <taxon>Bacillati</taxon>
        <taxon>Actinomycetota</taxon>
        <taxon>Actinomycetes</taxon>
        <taxon>Streptosporangiales</taxon>
        <taxon>Streptosporangiaceae</taxon>
        <taxon>Nonomuraea</taxon>
    </lineage>
</organism>
<keyword evidence="18" id="KW-1133">Transmembrane helix</keyword>
<feature type="coiled-coil region" evidence="16">
    <location>
        <begin position="189"/>
        <end position="216"/>
    </location>
</feature>
<keyword evidence="8" id="KW-0808">Transferase</keyword>
<keyword evidence="9" id="KW-0479">Metal-binding</keyword>
<keyword evidence="18" id="KW-0812">Transmembrane</keyword>
<dbReference type="RefSeq" id="WP_344991513.1">
    <property type="nucleotide sequence ID" value="NZ_BAAAXV010000005.1"/>
</dbReference>
<keyword evidence="11" id="KW-0408">Iron</keyword>
<dbReference type="PROSITE" id="PS50109">
    <property type="entry name" value="HIS_KIN"/>
    <property type="match status" value="1"/>
</dbReference>
<dbReference type="Pfam" id="PF02518">
    <property type="entry name" value="HATPase_c"/>
    <property type="match status" value="1"/>
</dbReference>
<evidence type="ECO:0000313" key="20">
    <source>
        <dbReference type="EMBL" id="MFB9623543.1"/>
    </source>
</evidence>
<evidence type="ECO:0000259" key="19">
    <source>
        <dbReference type="PROSITE" id="PS50109"/>
    </source>
</evidence>
<keyword evidence="12" id="KW-0902">Two-component regulatory system</keyword>
<evidence type="ECO:0000256" key="11">
    <source>
        <dbReference type="ARBA" id="ARBA00023004"/>
    </source>
</evidence>
<reference evidence="20 21" key="1">
    <citation type="submission" date="2024-09" db="EMBL/GenBank/DDBJ databases">
        <authorList>
            <person name="Sun Q."/>
            <person name="Mori K."/>
        </authorList>
    </citation>
    <scope>NUCLEOTIDE SEQUENCE [LARGE SCALE GENOMIC DNA]</scope>
    <source>
        <strain evidence="20 21">JCM 3143</strain>
    </source>
</reference>
<sequence>MSWLDGRERWAFLGLAYALLAISATAAALVDAPATASWPLLRWPAGPLVTWLSPTAGPGAGALAAGSVAGWPVPASVAAVWVAPIAWLHPRRDRHRVLVVGHYLVLIALAGALAAASPAFLLFSAIGYPLAIAMLPARLVMAGVTLTALVNVTAQAGPGAGDTLLTVIAGVALPLVIAGWYVAGEHDKRRRLVERLRAAMAENADLNARLLDQARQAGVLDERHRVAGEIHDTVAQDLVALIGQLDAADRASLAPVRRRHLDQAAELARRSLSEARRSVRALRPEPLEDARLPEAITAMAESWSRSAGVDLVLEITGTPVTLAADVEATLFRVAQEALANVAKHARATRTGLTLSYTDETVLLDIRDDGTGFDPQKAADGFGLDGMRQRVRGVGGTLAVESEPGQGTAVAAAVPAIPAEDSRETAVHGGAGRGAVEGQPGLPDGRSTSGERDG</sequence>
<evidence type="ECO:0000256" key="14">
    <source>
        <dbReference type="ARBA" id="ARBA00024827"/>
    </source>
</evidence>
<comment type="subcellular location">
    <subcellularLocation>
        <location evidence="3">Cytoplasm</location>
    </subcellularLocation>
</comment>
<dbReference type="InterPro" id="IPR004358">
    <property type="entry name" value="Sig_transdc_His_kin-like_C"/>
</dbReference>
<dbReference type="GO" id="GO:0016301">
    <property type="term" value="F:kinase activity"/>
    <property type="evidence" value="ECO:0007669"/>
    <property type="project" value="UniProtKB-KW"/>
</dbReference>
<keyword evidence="13" id="KW-0411">Iron-sulfur</keyword>
<dbReference type="EMBL" id="JBHMBW010000007">
    <property type="protein sequence ID" value="MFB9623543.1"/>
    <property type="molecule type" value="Genomic_DNA"/>
</dbReference>
<evidence type="ECO:0000256" key="9">
    <source>
        <dbReference type="ARBA" id="ARBA00022723"/>
    </source>
</evidence>
<keyword evidence="7" id="KW-0963">Cytoplasm</keyword>
<dbReference type="PANTHER" id="PTHR24421:SF62">
    <property type="entry name" value="SENSORY TRANSDUCTION HISTIDINE KINASE"/>
    <property type="match status" value="1"/>
</dbReference>
<dbReference type="InterPro" id="IPR050482">
    <property type="entry name" value="Sensor_HK_TwoCompSys"/>
</dbReference>
<evidence type="ECO:0000256" key="3">
    <source>
        <dbReference type="ARBA" id="ARBA00004496"/>
    </source>
</evidence>
<evidence type="ECO:0000256" key="2">
    <source>
        <dbReference type="ARBA" id="ARBA00001966"/>
    </source>
</evidence>
<accession>A0ABV5RXL5</accession>